<comment type="similarity">
    <text evidence="2">Belongs to the urea transporter family.</text>
</comment>
<evidence type="ECO:0000313" key="9">
    <source>
        <dbReference type="Proteomes" id="UP001596162"/>
    </source>
</evidence>
<proteinExistence type="inferred from homology"/>
<comment type="caution">
    <text evidence="8">The sequence shown here is derived from an EMBL/GenBank/DDBJ whole genome shotgun (WGS) entry which is preliminary data.</text>
</comment>
<sequence length="274" mass="29938">MTFIQTILRGIGQVMFQNNIYSGLLFLIGIFYNSWLLGLAALFGTIISTVSAHVFKYPKEAIKNDLYGFNGTLTGIAVFCFFEVSVVTVFALFLGAILSTVIMAYLQKIILPFTAPFVMATWLTIYFLIVIFNFPLLAPLEQIESSLNFLISSGNSFGQVMFQENSITGLFFFIGILLNNKLMAVYAAYAAVLGPIVGWLVSESTSTINAGLMGYNAILCAIALVGTGWKDFLWITSAIILSTLLNIGMAMTGLITLTAPFVLATWGILMVKKV</sequence>
<keyword evidence="4 7" id="KW-0812">Transmembrane</keyword>
<feature type="transmembrane region" description="Helical" evidence="7">
    <location>
        <begin position="21"/>
        <end position="47"/>
    </location>
</feature>
<name>A0ABW0C735_9FLAO</name>
<evidence type="ECO:0000256" key="3">
    <source>
        <dbReference type="ARBA" id="ARBA00022475"/>
    </source>
</evidence>
<evidence type="ECO:0000256" key="2">
    <source>
        <dbReference type="ARBA" id="ARBA00005914"/>
    </source>
</evidence>
<evidence type="ECO:0000256" key="7">
    <source>
        <dbReference type="SAM" id="Phobius"/>
    </source>
</evidence>
<protein>
    <submittedName>
        <fullName evidence="8">Urea transporter</fullName>
    </submittedName>
</protein>
<feature type="transmembrane region" description="Helical" evidence="7">
    <location>
        <begin position="254"/>
        <end position="271"/>
    </location>
</feature>
<evidence type="ECO:0000256" key="6">
    <source>
        <dbReference type="ARBA" id="ARBA00023136"/>
    </source>
</evidence>
<keyword evidence="9" id="KW-1185">Reference proteome</keyword>
<evidence type="ECO:0000256" key="1">
    <source>
        <dbReference type="ARBA" id="ARBA00004651"/>
    </source>
</evidence>
<keyword evidence="6 7" id="KW-0472">Membrane</keyword>
<dbReference type="InterPro" id="IPR029020">
    <property type="entry name" value="Ammonium/urea_transptr"/>
</dbReference>
<dbReference type="Pfam" id="PF03253">
    <property type="entry name" value="UT"/>
    <property type="match status" value="1"/>
</dbReference>
<keyword evidence="5 7" id="KW-1133">Transmembrane helix</keyword>
<dbReference type="InterPro" id="IPR004937">
    <property type="entry name" value="Urea_transporter"/>
</dbReference>
<dbReference type="PANTHER" id="PTHR10464:SF4">
    <property type="entry name" value="UREA TRANSPORTER"/>
    <property type="match status" value="1"/>
</dbReference>
<dbReference type="RefSeq" id="WP_376860700.1">
    <property type="nucleotide sequence ID" value="NZ_JBHSLA010000003.1"/>
</dbReference>
<evidence type="ECO:0000313" key="8">
    <source>
        <dbReference type="EMBL" id="MFC5195726.1"/>
    </source>
</evidence>
<dbReference type="EMBL" id="JBHSLA010000003">
    <property type="protein sequence ID" value="MFC5195726.1"/>
    <property type="molecule type" value="Genomic_DNA"/>
</dbReference>
<evidence type="ECO:0000256" key="5">
    <source>
        <dbReference type="ARBA" id="ARBA00022989"/>
    </source>
</evidence>
<dbReference type="PIRSF" id="PIRSF016502">
    <property type="entry name" value="Urea_transporter"/>
    <property type="match status" value="1"/>
</dbReference>
<keyword evidence="3" id="KW-1003">Cell membrane</keyword>
<comment type="subcellular location">
    <subcellularLocation>
        <location evidence="1">Cell membrane</location>
        <topology evidence="1">Multi-pass membrane protein</topology>
    </subcellularLocation>
</comment>
<dbReference type="Proteomes" id="UP001596162">
    <property type="component" value="Unassembled WGS sequence"/>
</dbReference>
<gene>
    <name evidence="8" type="ORF">ACFPH8_10330</name>
</gene>
<feature type="transmembrane region" description="Helical" evidence="7">
    <location>
        <begin position="208"/>
        <end position="225"/>
    </location>
</feature>
<dbReference type="Gene3D" id="1.10.3430.10">
    <property type="entry name" value="Ammonium transporter AmtB like domains"/>
    <property type="match status" value="1"/>
</dbReference>
<feature type="transmembrane region" description="Helical" evidence="7">
    <location>
        <begin position="117"/>
        <end position="140"/>
    </location>
</feature>
<organism evidence="8 9">
    <name type="scientific">Bizionia hallyeonensis</name>
    <dbReference type="NCBI Taxonomy" id="1123757"/>
    <lineage>
        <taxon>Bacteria</taxon>
        <taxon>Pseudomonadati</taxon>
        <taxon>Bacteroidota</taxon>
        <taxon>Flavobacteriia</taxon>
        <taxon>Flavobacteriales</taxon>
        <taxon>Flavobacteriaceae</taxon>
        <taxon>Bizionia</taxon>
    </lineage>
</organism>
<evidence type="ECO:0000256" key="4">
    <source>
        <dbReference type="ARBA" id="ARBA00022692"/>
    </source>
</evidence>
<reference evidence="9" key="1">
    <citation type="journal article" date="2019" name="Int. J. Syst. Evol. Microbiol.">
        <title>The Global Catalogue of Microorganisms (GCM) 10K type strain sequencing project: providing services to taxonomists for standard genome sequencing and annotation.</title>
        <authorList>
            <consortium name="The Broad Institute Genomics Platform"/>
            <consortium name="The Broad Institute Genome Sequencing Center for Infectious Disease"/>
            <person name="Wu L."/>
            <person name="Ma J."/>
        </authorList>
    </citation>
    <scope>NUCLEOTIDE SEQUENCE [LARGE SCALE GENOMIC DNA]</scope>
    <source>
        <strain evidence="9">JCM 17978</strain>
    </source>
</reference>
<dbReference type="PANTHER" id="PTHR10464">
    <property type="entry name" value="UREA TRANSPORTER"/>
    <property type="match status" value="1"/>
</dbReference>
<accession>A0ABW0C735</accession>
<feature type="transmembrane region" description="Helical" evidence="7">
    <location>
        <begin position="185"/>
        <end position="202"/>
    </location>
</feature>
<feature type="transmembrane region" description="Helical" evidence="7">
    <location>
        <begin position="76"/>
        <end position="105"/>
    </location>
</feature>